<dbReference type="CDD" id="cd13400">
    <property type="entry name" value="LT_IagB-like"/>
    <property type="match status" value="1"/>
</dbReference>
<feature type="domain" description="Transglycosylase SLT" evidence="2">
    <location>
        <begin position="20"/>
        <end position="136"/>
    </location>
</feature>
<dbReference type="Proteomes" id="UP000190667">
    <property type="component" value="Unassembled WGS sequence"/>
</dbReference>
<feature type="signal peptide" evidence="1">
    <location>
        <begin position="1"/>
        <end position="19"/>
    </location>
</feature>
<dbReference type="Gene3D" id="1.10.530.10">
    <property type="match status" value="1"/>
</dbReference>
<keyword evidence="1" id="KW-0732">Signal</keyword>
<dbReference type="RefSeq" id="WP_078001598.1">
    <property type="nucleotide sequence ID" value="NZ_MRUL01000002.1"/>
</dbReference>
<dbReference type="EMBL" id="MRUL01000002">
    <property type="protein sequence ID" value="OON41347.1"/>
    <property type="molecule type" value="Genomic_DNA"/>
</dbReference>
<comment type="caution">
    <text evidence="3">The sequence shown here is derived from an EMBL/GenBank/DDBJ whole genome shotgun (WGS) entry which is preliminary data.</text>
</comment>
<proteinExistence type="predicted"/>
<reference evidence="3 4" key="1">
    <citation type="submission" date="2016-12" db="EMBL/GenBank/DDBJ databases">
        <title>Izhakiella australiana sp. nov. of genus Izhakiella isolated from Australian desert.</title>
        <authorList>
            <person name="Ji M."/>
        </authorList>
    </citation>
    <scope>NUCLEOTIDE SEQUENCE [LARGE SCALE GENOMIC DNA]</scope>
    <source>
        <strain evidence="3 4">D4N98</strain>
    </source>
</reference>
<protein>
    <submittedName>
        <fullName evidence="3">Invasion protein IagB</fullName>
    </submittedName>
</protein>
<evidence type="ECO:0000259" key="2">
    <source>
        <dbReference type="Pfam" id="PF01464"/>
    </source>
</evidence>
<dbReference type="STRING" id="1926881.BTJ39_05125"/>
<dbReference type="OrthoDB" id="9808681at2"/>
<keyword evidence="4" id="KW-1185">Reference proteome</keyword>
<name>A0A1S8YRD7_9GAMM</name>
<dbReference type="SUPFAM" id="SSF53955">
    <property type="entry name" value="Lysozyme-like"/>
    <property type="match status" value="1"/>
</dbReference>
<dbReference type="Pfam" id="PF01464">
    <property type="entry name" value="SLT"/>
    <property type="match status" value="1"/>
</dbReference>
<accession>A0A1S8YRD7</accession>
<dbReference type="InterPro" id="IPR023346">
    <property type="entry name" value="Lysozyme-like_dom_sf"/>
</dbReference>
<feature type="chain" id="PRO_5013227292" evidence="1">
    <location>
        <begin position="20"/>
        <end position="152"/>
    </location>
</feature>
<dbReference type="InterPro" id="IPR008258">
    <property type="entry name" value="Transglycosylase_SLT_dom_1"/>
</dbReference>
<organism evidence="3 4">
    <name type="scientific">Izhakiella australiensis</name>
    <dbReference type="NCBI Taxonomy" id="1926881"/>
    <lineage>
        <taxon>Bacteria</taxon>
        <taxon>Pseudomonadati</taxon>
        <taxon>Pseudomonadota</taxon>
        <taxon>Gammaproteobacteria</taxon>
        <taxon>Enterobacterales</taxon>
        <taxon>Erwiniaceae</taxon>
        <taxon>Izhakiella</taxon>
    </lineage>
</organism>
<evidence type="ECO:0000313" key="4">
    <source>
        <dbReference type="Proteomes" id="UP000190667"/>
    </source>
</evidence>
<evidence type="ECO:0000256" key="1">
    <source>
        <dbReference type="SAM" id="SignalP"/>
    </source>
</evidence>
<gene>
    <name evidence="3" type="ORF">BTJ39_05125</name>
</gene>
<dbReference type="AlphaFoldDB" id="A0A1S8YRD7"/>
<evidence type="ECO:0000313" key="3">
    <source>
        <dbReference type="EMBL" id="OON41347.1"/>
    </source>
</evidence>
<sequence length="152" mass="17199">MKRWLLFFSLLATTLPALADCWQQAGNRYGIEPELLQAIAIVESGLTPEAINENRDGTHDVGLMQINSRHLPMLKKFNITRQGLINDPCQNVMTGAWILAGNFRQYGYSWEAVGAYNAGTGKSQRRKALRNKYIKKVIPHYLKLKQISHQGT</sequence>